<evidence type="ECO:0000256" key="6">
    <source>
        <dbReference type="ARBA" id="ARBA00023136"/>
    </source>
</evidence>
<protein>
    <submittedName>
        <fullName evidence="8">Chromate transporter</fullName>
    </submittedName>
</protein>
<dbReference type="PANTHER" id="PTHR43663">
    <property type="entry name" value="CHROMATE TRANSPORT PROTEIN-RELATED"/>
    <property type="match status" value="1"/>
</dbReference>
<feature type="transmembrane region" description="Helical" evidence="7">
    <location>
        <begin position="77"/>
        <end position="102"/>
    </location>
</feature>
<name>A0A1T4WFD4_9CLOT</name>
<dbReference type="InterPro" id="IPR003370">
    <property type="entry name" value="Chromate_transpt"/>
</dbReference>
<dbReference type="EMBL" id="FUYH01000001">
    <property type="protein sequence ID" value="SKA75859.1"/>
    <property type="molecule type" value="Genomic_DNA"/>
</dbReference>
<keyword evidence="4 7" id="KW-0812">Transmembrane</keyword>
<keyword evidence="6 7" id="KW-0472">Membrane</keyword>
<dbReference type="AlphaFoldDB" id="A0A1T4WFD4"/>
<evidence type="ECO:0000256" key="7">
    <source>
        <dbReference type="SAM" id="Phobius"/>
    </source>
</evidence>
<dbReference type="STRING" id="1147123.SAMN05443428_101102"/>
<feature type="transmembrane region" description="Helical" evidence="7">
    <location>
        <begin position="141"/>
        <end position="171"/>
    </location>
</feature>
<feature type="transmembrane region" description="Helical" evidence="7">
    <location>
        <begin position="114"/>
        <end position="135"/>
    </location>
</feature>
<dbReference type="Pfam" id="PF02417">
    <property type="entry name" value="Chromate_transp"/>
    <property type="match status" value="1"/>
</dbReference>
<dbReference type="RefSeq" id="WP_078695139.1">
    <property type="nucleotide sequence ID" value="NZ_FUYH01000001.1"/>
</dbReference>
<dbReference type="Proteomes" id="UP000190105">
    <property type="component" value="Unassembled WGS sequence"/>
</dbReference>
<proteinExistence type="inferred from homology"/>
<evidence type="ECO:0000256" key="5">
    <source>
        <dbReference type="ARBA" id="ARBA00022989"/>
    </source>
</evidence>
<dbReference type="GO" id="GO:0005886">
    <property type="term" value="C:plasma membrane"/>
    <property type="evidence" value="ECO:0007669"/>
    <property type="project" value="UniProtKB-SubCell"/>
</dbReference>
<keyword evidence="3" id="KW-1003">Cell membrane</keyword>
<keyword evidence="9" id="KW-1185">Reference proteome</keyword>
<dbReference type="OrthoDB" id="9788907at2"/>
<evidence type="ECO:0000256" key="3">
    <source>
        <dbReference type="ARBA" id="ARBA00022475"/>
    </source>
</evidence>
<comment type="similarity">
    <text evidence="2">Belongs to the chromate ion transporter (CHR) (TC 2.A.51) family.</text>
</comment>
<dbReference type="GO" id="GO:0015109">
    <property type="term" value="F:chromate transmembrane transporter activity"/>
    <property type="evidence" value="ECO:0007669"/>
    <property type="project" value="InterPro"/>
</dbReference>
<dbReference type="PANTHER" id="PTHR43663:SF1">
    <property type="entry name" value="CHROMATE TRANSPORTER"/>
    <property type="match status" value="1"/>
</dbReference>
<evidence type="ECO:0000256" key="4">
    <source>
        <dbReference type="ARBA" id="ARBA00022692"/>
    </source>
</evidence>
<comment type="subcellular location">
    <subcellularLocation>
        <location evidence="1">Cell membrane</location>
        <topology evidence="1">Multi-pass membrane protein</topology>
    </subcellularLocation>
</comment>
<gene>
    <name evidence="8" type="ORF">SAMN05443428_101102</name>
</gene>
<keyword evidence="5 7" id="KW-1133">Transmembrane helix</keyword>
<sequence length="172" mass="18667">MLIIRLFLIFAKIGAFSIGGGYAMLPFIQREIIDNNHYLNLKEFSDILAISQMTPGPIAINSATFVGYKIAGVLGSVAATLGIVLPSFIMIIIIASFFVKFYDKKEVKAAFSGIRPAVLGLLAAAAYSVTITNVIDLKSIFIFILSFGILFIKKMDPIIVLIISAVLGIILY</sequence>
<evidence type="ECO:0000313" key="9">
    <source>
        <dbReference type="Proteomes" id="UP000190105"/>
    </source>
</evidence>
<evidence type="ECO:0000256" key="2">
    <source>
        <dbReference type="ARBA" id="ARBA00005262"/>
    </source>
</evidence>
<accession>A0A1T4WFD4</accession>
<feature type="transmembrane region" description="Helical" evidence="7">
    <location>
        <begin position="6"/>
        <end position="27"/>
    </location>
</feature>
<reference evidence="9" key="1">
    <citation type="submission" date="2017-02" db="EMBL/GenBank/DDBJ databases">
        <authorList>
            <person name="Varghese N."/>
            <person name="Submissions S."/>
        </authorList>
    </citation>
    <scope>NUCLEOTIDE SEQUENCE [LARGE SCALE GENOMIC DNA]</scope>
    <source>
        <strain evidence="9">USBA 833</strain>
    </source>
</reference>
<dbReference type="InterPro" id="IPR052518">
    <property type="entry name" value="CHR_Transporter"/>
</dbReference>
<organism evidence="8 9">
    <name type="scientific">Caloramator quimbayensis</name>
    <dbReference type="NCBI Taxonomy" id="1147123"/>
    <lineage>
        <taxon>Bacteria</taxon>
        <taxon>Bacillati</taxon>
        <taxon>Bacillota</taxon>
        <taxon>Clostridia</taxon>
        <taxon>Eubacteriales</taxon>
        <taxon>Clostridiaceae</taxon>
        <taxon>Caloramator</taxon>
    </lineage>
</organism>
<evidence type="ECO:0000313" key="8">
    <source>
        <dbReference type="EMBL" id="SKA75859.1"/>
    </source>
</evidence>
<evidence type="ECO:0000256" key="1">
    <source>
        <dbReference type="ARBA" id="ARBA00004651"/>
    </source>
</evidence>